<name>A0A165L6M1_9APHY</name>
<dbReference type="Proteomes" id="UP000076727">
    <property type="component" value="Unassembled WGS sequence"/>
</dbReference>
<protein>
    <submittedName>
        <fullName evidence="1">Uncharacterized protein</fullName>
    </submittedName>
</protein>
<feature type="non-terminal residue" evidence="1">
    <location>
        <position position="81"/>
    </location>
</feature>
<proteinExistence type="predicted"/>
<dbReference type="AlphaFoldDB" id="A0A165L6M1"/>
<keyword evidence="2" id="KW-1185">Reference proteome</keyword>
<gene>
    <name evidence="1" type="ORF">DAEQUDRAFT_635146</name>
</gene>
<dbReference type="EMBL" id="KV429146">
    <property type="protein sequence ID" value="KZT64013.1"/>
    <property type="molecule type" value="Genomic_DNA"/>
</dbReference>
<dbReference type="OrthoDB" id="3267098at2759"/>
<evidence type="ECO:0000313" key="2">
    <source>
        <dbReference type="Proteomes" id="UP000076727"/>
    </source>
</evidence>
<organism evidence="1 2">
    <name type="scientific">Daedalea quercina L-15889</name>
    <dbReference type="NCBI Taxonomy" id="1314783"/>
    <lineage>
        <taxon>Eukaryota</taxon>
        <taxon>Fungi</taxon>
        <taxon>Dikarya</taxon>
        <taxon>Basidiomycota</taxon>
        <taxon>Agaricomycotina</taxon>
        <taxon>Agaricomycetes</taxon>
        <taxon>Polyporales</taxon>
        <taxon>Fomitopsis</taxon>
    </lineage>
</organism>
<sequence length="81" mass="9092">RLPKIGFVPMSDELAFGFLDPSLIIRGCHLMPAFADGRTIELMPVHSIARPPDERDDWASYYVGVFVDRDMFMRYDGGGVG</sequence>
<accession>A0A165L6M1</accession>
<reference evidence="1 2" key="1">
    <citation type="journal article" date="2016" name="Mol. Biol. Evol.">
        <title>Comparative Genomics of Early-Diverging Mushroom-Forming Fungi Provides Insights into the Origins of Lignocellulose Decay Capabilities.</title>
        <authorList>
            <person name="Nagy L.G."/>
            <person name="Riley R."/>
            <person name="Tritt A."/>
            <person name="Adam C."/>
            <person name="Daum C."/>
            <person name="Floudas D."/>
            <person name="Sun H."/>
            <person name="Yadav J.S."/>
            <person name="Pangilinan J."/>
            <person name="Larsson K.H."/>
            <person name="Matsuura K."/>
            <person name="Barry K."/>
            <person name="Labutti K."/>
            <person name="Kuo R."/>
            <person name="Ohm R.A."/>
            <person name="Bhattacharya S.S."/>
            <person name="Shirouzu T."/>
            <person name="Yoshinaga Y."/>
            <person name="Martin F.M."/>
            <person name="Grigoriev I.V."/>
            <person name="Hibbett D.S."/>
        </authorList>
    </citation>
    <scope>NUCLEOTIDE SEQUENCE [LARGE SCALE GENOMIC DNA]</scope>
    <source>
        <strain evidence="1 2">L-15889</strain>
    </source>
</reference>
<dbReference type="STRING" id="1314783.A0A165L6M1"/>
<feature type="non-terminal residue" evidence="1">
    <location>
        <position position="1"/>
    </location>
</feature>
<evidence type="ECO:0000313" key="1">
    <source>
        <dbReference type="EMBL" id="KZT64013.1"/>
    </source>
</evidence>